<feature type="transmembrane region" description="Helical" evidence="6">
    <location>
        <begin position="528"/>
        <end position="555"/>
    </location>
</feature>
<proteinExistence type="predicted"/>
<dbReference type="PANTHER" id="PTHR33406">
    <property type="entry name" value="MEMBRANE PROTEIN MJ1562-RELATED"/>
    <property type="match status" value="1"/>
</dbReference>
<evidence type="ECO:0000256" key="6">
    <source>
        <dbReference type="SAM" id="Phobius"/>
    </source>
</evidence>
<dbReference type="Pfam" id="PF03176">
    <property type="entry name" value="MMPL"/>
    <property type="match status" value="2"/>
</dbReference>
<feature type="transmembrane region" description="Helical" evidence="6">
    <location>
        <begin position="654"/>
        <end position="676"/>
    </location>
</feature>
<comment type="caution">
    <text evidence="8">The sequence shown here is derived from an EMBL/GenBank/DDBJ whole genome shotgun (WGS) entry which is preliminary data.</text>
</comment>
<evidence type="ECO:0000256" key="3">
    <source>
        <dbReference type="ARBA" id="ARBA00022692"/>
    </source>
</evidence>
<feature type="transmembrane region" description="Helical" evidence="6">
    <location>
        <begin position="359"/>
        <end position="376"/>
    </location>
</feature>
<dbReference type="PANTHER" id="PTHR33406:SF13">
    <property type="entry name" value="MEMBRANE PROTEIN YDFJ"/>
    <property type="match status" value="1"/>
</dbReference>
<dbReference type="RefSeq" id="WP_121587347.1">
    <property type="nucleotide sequence ID" value="NZ_RCHT01000026.1"/>
</dbReference>
<dbReference type="Proteomes" id="UP000276301">
    <property type="component" value="Unassembled WGS sequence"/>
</dbReference>
<feature type="transmembrane region" description="Helical" evidence="6">
    <location>
        <begin position="625"/>
        <end position="642"/>
    </location>
</feature>
<evidence type="ECO:0000313" key="9">
    <source>
        <dbReference type="Proteomes" id="UP000276301"/>
    </source>
</evidence>
<keyword evidence="9" id="KW-1185">Reference proteome</keyword>
<feature type="transmembrane region" description="Helical" evidence="6">
    <location>
        <begin position="272"/>
        <end position="300"/>
    </location>
</feature>
<evidence type="ECO:0000259" key="7">
    <source>
        <dbReference type="Pfam" id="PF03176"/>
    </source>
</evidence>
<feature type="transmembrane region" description="Helical" evidence="6">
    <location>
        <begin position="567"/>
        <end position="588"/>
    </location>
</feature>
<evidence type="ECO:0000313" key="8">
    <source>
        <dbReference type="EMBL" id="RLL08978.1"/>
    </source>
</evidence>
<dbReference type="Gene3D" id="1.20.1640.10">
    <property type="entry name" value="Multidrug efflux transporter AcrB transmembrane domain"/>
    <property type="match status" value="2"/>
</dbReference>
<feature type="domain" description="Membrane transport protein MMPL" evidence="7">
    <location>
        <begin position="81"/>
        <end position="330"/>
    </location>
</feature>
<name>A0A498CWU6_9FIRM</name>
<keyword evidence="2" id="KW-1003">Cell membrane</keyword>
<dbReference type="InterPro" id="IPR050545">
    <property type="entry name" value="Mycobact_MmpL"/>
</dbReference>
<dbReference type="SUPFAM" id="SSF82866">
    <property type="entry name" value="Multidrug efflux transporter AcrB transmembrane domain"/>
    <property type="match status" value="2"/>
</dbReference>
<gene>
    <name evidence="8" type="ORF">D4A47_11255</name>
</gene>
<protein>
    <submittedName>
        <fullName evidence="8">Antibiotic ABC transporter permease</fullName>
    </submittedName>
</protein>
<feature type="transmembrane region" description="Helical" evidence="6">
    <location>
        <begin position="312"/>
        <end position="330"/>
    </location>
</feature>
<dbReference type="EMBL" id="RCHT01000026">
    <property type="protein sequence ID" value="RLL08978.1"/>
    <property type="molecule type" value="Genomic_DNA"/>
</dbReference>
<sequence length="715" mass="78806">MLKKFARALTRSPKTIILLALLLLLPSLYGAINTRVNYDILSYLPEELDSSQGQAVLEDTFHSAATAMLVVEGMPARDVEKLRDAIEEVPGVSDAMWISSMLDISVPKEILPDEIKDIFYSEKAKDSTMIIVQFEHPGASNETLRAIDEVRALCDERCFLAGVSIFLKDTKDLVEQEMPFYTLLAVVFSIVAMSLTMESVVLPFVFLMGIGFAVAYNFGSNIFLGQVSYITKAIAAILQLGVSMDYSIFLFDRYDEEKERFEDRRDAMASAIQGAFVSLSGSSTTTVAGFLALCAMRLGLGPDLGLVMAKGIVIGILVVLVVLPSLILVFDKPIHRWSHRSLIPDLTRLNDWIIDHKKTFVAIFLVLFVPALIMQSRTQIYYNIDQSLPEDLPSTVATNKLKDEFDMATTHFVIVDDSLPAYRLNAMEKEMEKVDGVEALLAYNKFVGPGIPDNFIPQELKDICKKDGKQMLMINSRYKAAREEENAQIEALNEIAKRYDPGALITGEGAMTKDLMDITTVDIQVTNVLSVLAILVIVGLTFKSFTVPVILVAAIELSIFINQGIPALTGTVIPFVSPIVIGCIQLGATVDYAILMTTRFREELQNGHERVEAIKIASSASDKSIITSASVFFCATFGVSLISKIEIIKSICSMLARGAVISALVSIFILPSVLLACEGFIAKTSHNWRSDITPPPRKRLGKRLKELHAKQGESI</sequence>
<evidence type="ECO:0000256" key="2">
    <source>
        <dbReference type="ARBA" id="ARBA00022475"/>
    </source>
</evidence>
<evidence type="ECO:0000256" key="5">
    <source>
        <dbReference type="ARBA" id="ARBA00023136"/>
    </source>
</evidence>
<dbReference type="AlphaFoldDB" id="A0A498CWU6"/>
<keyword evidence="4 6" id="KW-1133">Transmembrane helix</keyword>
<dbReference type="InterPro" id="IPR004869">
    <property type="entry name" value="MMPL_dom"/>
</dbReference>
<keyword evidence="3 6" id="KW-0812">Transmembrane</keyword>
<accession>A0A498CWU6</accession>
<reference evidence="8 9" key="1">
    <citation type="submission" date="2018-10" db="EMBL/GenBank/DDBJ databases">
        <title>Anaerotruncus faecis sp. nov., isolated from human feces.</title>
        <authorList>
            <person name="Wang Y.-J."/>
        </authorList>
    </citation>
    <scope>NUCLEOTIDE SEQUENCE [LARGE SCALE GENOMIC DNA]</scope>
    <source>
        <strain evidence="8 9">22A2-44</strain>
    </source>
</reference>
<comment type="subcellular location">
    <subcellularLocation>
        <location evidence="1">Cell membrane</location>
        <topology evidence="1">Multi-pass membrane protein</topology>
    </subcellularLocation>
</comment>
<feature type="transmembrane region" description="Helical" evidence="6">
    <location>
        <begin position="204"/>
        <end position="223"/>
    </location>
</feature>
<dbReference type="GO" id="GO:0005886">
    <property type="term" value="C:plasma membrane"/>
    <property type="evidence" value="ECO:0007669"/>
    <property type="project" value="UniProtKB-SubCell"/>
</dbReference>
<keyword evidence="5 6" id="KW-0472">Membrane</keyword>
<evidence type="ECO:0000256" key="1">
    <source>
        <dbReference type="ARBA" id="ARBA00004651"/>
    </source>
</evidence>
<organism evidence="8 9">
    <name type="scientific">Anaerotruncus massiliensis</name>
    <name type="common">ex Liu et al. 2021</name>
    <dbReference type="NCBI Taxonomy" id="2321404"/>
    <lineage>
        <taxon>Bacteria</taxon>
        <taxon>Bacillati</taxon>
        <taxon>Bacillota</taxon>
        <taxon>Clostridia</taxon>
        <taxon>Eubacteriales</taxon>
        <taxon>Oscillospiraceae</taxon>
        <taxon>Anaerotruncus</taxon>
    </lineage>
</organism>
<evidence type="ECO:0000256" key="4">
    <source>
        <dbReference type="ARBA" id="ARBA00022989"/>
    </source>
</evidence>
<feature type="transmembrane region" description="Helical" evidence="6">
    <location>
        <begin position="178"/>
        <end position="197"/>
    </location>
</feature>
<feature type="domain" description="Membrane transport protein MMPL" evidence="7">
    <location>
        <begin position="463"/>
        <end position="676"/>
    </location>
</feature>